<dbReference type="PANTHER" id="PTHR43339">
    <property type="entry name" value="RUBRERYTHRIN-RELATED"/>
    <property type="match status" value="1"/>
</dbReference>
<evidence type="ECO:0000259" key="1">
    <source>
        <dbReference type="PROSITE" id="PS50905"/>
    </source>
</evidence>
<dbReference type="EMBL" id="VVIQ01000016">
    <property type="protein sequence ID" value="MUL28857.1"/>
    <property type="molecule type" value="Genomic_DNA"/>
</dbReference>
<accession>A0A7C9LEL3</accession>
<dbReference type="InterPro" id="IPR012347">
    <property type="entry name" value="Ferritin-like"/>
</dbReference>
<dbReference type="Proteomes" id="UP000482295">
    <property type="component" value="Unassembled WGS sequence"/>
</dbReference>
<evidence type="ECO:0000313" key="3">
    <source>
        <dbReference type="Proteomes" id="UP000482295"/>
    </source>
</evidence>
<comment type="caution">
    <text evidence="2">The sequence shown here is derived from an EMBL/GenBank/DDBJ whole genome shotgun (WGS) entry which is preliminary data.</text>
</comment>
<dbReference type="RefSeq" id="WP_155716679.1">
    <property type="nucleotide sequence ID" value="NZ_VVIQ01000016.1"/>
</dbReference>
<dbReference type="PANTHER" id="PTHR43339:SF1">
    <property type="entry name" value="RUBRERYTHRIN"/>
    <property type="match status" value="1"/>
</dbReference>
<dbReference type="InterPro" id="IPR009040">
    <property type="entry name" value="Ferritin-like_diiron"/>
</dbReference>
<dbReference type="Pfam" id="PF00210">
    <property type="entry name" value="Ferritin"/>
    <property type="match status" value="1"/>
</dbReference>
<organism evidence="2 3">
    <name type="scientific">Prevotella vespertina</name>
    <dbReference type="NCBI Taxonomy" id="2608404"/>
    <lineage>
        <taxon>Bacteria</taxon>
        <taxon>Pseudomonadati</taxon>
        <taxon>Bacteroidota</taxon>
        <taxon>Bacteroidia</taxon>
        <taxon>Bacteroidales</taxon>
        <taxon>Prevotellaceae</taxon>
        <taxon>Prevotella</taxon>
    </lineage>
</organism>
<name>A0A7C9LEL3_9BACT</name>
<dbReference type="InterPro" id="IPR008331">
    <property type="entry name" value="Ferritin_DPS_dom"/>
</dbReference>
<proteinExistence type="predicted"/>
<dbReference type="GO" id="GO:0008199">
    <property type="term" value="F:ferric iron binding"/>
    <property type="evidence" value="ECO:0007669"/>
    <property type="project" value="InterPro"/>
</dbReference>
<keyword evidence="3" id="KW-1185">Reference proteome</keyword>
<dbReference type="InterPro" id="IPR009078">
    <property type="entry name" value="Ferritin-like_SF"/>
</dbReference>
<reference evidence="2 3" key="1">
    <citation type="submission" date="2019-09" db="EMBL/GenBank/DDBJ databases">
        <title>Prevotella A2879 sp. nov., isolated from an abscess of a patient.</title>
        <authorList>
            <person name="Buhl M."/>
            <person name="Oberhettinger P."/>
        </authorList>
    </citation>
    <scope>NUCLEOTIDE SEQUENCE [LARGE SCALE GENOMIC DNA]</scope>
    <source>
        <strain evidence="2 3">A2879</strain>
    </source>
</reference>
<dbReference type="SUPFAM" id="SSF47240">
    <property type="entry name" value="Ferritin-like"/>
    <property type="match status" value="1"/>
</dbReference>
<dbReference type="InterPro" id="IPR052773">
    <property type="entry name" value="Anaerobic_Peroxidase-Rel"/>
</dbReference>
<sequence length="138" mass="15530">MEKRSIYGLTKGTGLEKLIEAAAMGKAMGVMNHYSLALMAEEQGLPKELAERLRELADQESVHAGYYATLNAKYPSDVFQMMENMQKGELGVGKFLQPLADKLRELGRDDVAEQIEEYIRQEVHHGEVLGELLAKYKQ</sequence>
<gene>
    <name evidence="2" type="ORF">F0475_11270</name>
</gene>
<feature type="domain" description="Ferritin-like diiron" evidence="1">
    <location>
        <begin position="9"/>
        <end position="138"/>
    </location>
</feature>
<protein>
    <submittedName>
        <fullName evidence="2">Rubrerythrin</fullName>
    </submittedName>
</protein>
<evidence type="ECO:0000313" key="2">
    <source>
        <dbReference type="EMBL" id="MUL28857.1"/>
    </source>
</evidence>
<dbReference type="Gene3D" id="1.20.1260.10">
    <property type="match status" value="1"/>
</dbReference>
<dbReference type="AlphaFoldDB" id="A0A7C9LEL3"/>
<dbReference type="PROSITE" id="PS50905">
    <property type="entry name" value="FERRITIN_LIKE"/>
    <property type="match status" value="1"/>
</dbReference>